<dbReference type="GO" id="GO:0005777">
    <property type="term" value="C:peroxisome"/>
    <property type="evidence" value="ECO:0007669"/>
    <property type="project" value="UniProtKB-ARBA"/>
</dbReference>
<evidence type="ECO:0000256" key="6">
    <source>
        <dbReference type="ARBA" id="ARBA00029325"/>
    </source>
</evidence>
<evidence type="ECO:0000313" key="9">
    <source>
        <dbReference type="EMBL" id="CAH1785972.1"/>
    </source>
</evidence>
<dbReference type="SUPFAM" id="SSF51395">
    <property type="entry name" value="FMN-linked oxidoreductases"/>
    <property type="match status" value="1"/>
</dbReference>
<evidence type="ECO:0000256" key="2">
    <source>
        <dbReference type="ARBA" id="ARBA00022630"/>
    </source>
</evidence>
<comment type="cofactor">
    <cofactor evidence="1">
        <name>FMN</name>
        <dbReference type="ChEBI" id="CHEBI:58210"/>
    </cofactor>
</comment>
<evidence type="ECO:0000313" key="10">
    <source>
        <dbReference type="Proteomes" id="UP000749559"/>
    </source>
</evidence>
<dbReference type="InterPro" id="IPR000262">
    <property type="entry name" value="FMN-dep_DH"/>
</dbReference>
<evidence type="ECO:0000256" key="5">
    <source>
        <dbReference type="ARBA" id="ARBA00024042"/>
    </source>
</evidence>
<evidence type="ECO:0000256" key="4">
    <source>
        <dbReference type="ARBA" id="ARBA00023002"/>
    </source>
</evidence>
<dbReference type="Pfam" id="PF01070">
    <property type="entry name" value="FMN_dh"/>
    <property type="match status" value="1"/>
</dbReference>
<gene>
    <name evidence="9" type="ORF">OFUS_LOCUS11950</name>
</gene>
<dbReference type="PANTHER" id="PTHR10578:SF107">
    <property type="entry name" value="2-HYDROXYACID OXIDASE 1"/>
    <property type="match status" value="1"/>
</dbReference>
<dbReference type="AlphaFoldDB" id="A0A8S4NZA7"/>
<keyword evidence="4" id="KW-0560">Oxidoreductase</keyword>
<dbReference type="EMBL" id="CAIIXF020000006">
    <property type="protein sequence ID" value="CAH1785972.1"/>
    <property type="molecule type" value="Genomic_DNA"/>
</dbReference>
<dbReference type="GO" id="GO:0010181">
    <property type="term" value="F:FMN binding"/>
    <property type="evidence" value="ECO:0007669"/>
    <property type="project" value="InterPro"/>
</dbReference>
<dbReference type="Gene3D" id="3.20.20.70">
    <property type="entry name" value="Aldolase class I"/>
    <property type="match status" value="1"/>
</dbReference>
<comment type="similarity">
    <text evidence="5">Belongs to the FMN-dependent alpha-hydroxy acid dehydrogenase family.</text>
</comment>
<evidence type="ECO:0000259" key="8">
    <source>
        <dbReference type="PROSITE" id="PS51349"/>
    </source>
</evidence>
<dbReference type="CDD" id="cd02809">
    <property type="entry name" value="alpha_hydroxyacid_oxid_FMN"/>
    <property type="match status" value="1"/>
</dbReference>
<dbReference type="OrthoDB" id="6274671at2759"/>
<keyword evidence="10" id="KW-1185">Reference proteome</keyword>
<reference evidence="9" key="1">
    <citation type="submission" date="2022-03" db="EMBL/GenBank/DDBJ databases">
        <authorList>
            <person name="Martin C."/>
        </authorList>
    </citation>
    <scope>NUCLEOTIDE SEQUENCE</scope>
</reference>
<name>A0A8S4NZA7_OWEFU</name>
<dbReference type="PANTHER" id="PTHR10578">
    <property type="entry name" value="S -2-HYDROXY-ACID OXIDASE-RELATED"/>
    <property type="match status" value="1"/>
</dbReference>
<dbReference type="GO" id="GO:0003973">
    <property type="term" value="F:(S)-2-hydroxy-acid oxidase activity"/>
    <property type="evidence" value="ECO:0007669"/>
    <property type="project" value="UniProtKB-EC"/>
</dbReference>
<feature type="domain" description="FMN hydroxy acid dehydrogenase" evidence="8">
    <location>
        <begin position="1"/>
        <end position="236"/>
    </location>
</feature>
<dbReference type="InterPro" id="IPR037396">
    <property type="entry name" value="FMN_HAD"/>
</dbReference>
<comment type="catalytic activity">
    <reaction evidence="7">
        <text>2-hydroxyoctanoate + O2 = 2-oxooctanoate + H2O2</text>
        <dbReference type="Rhea" id="RHEA:67940"/>
        <dbReference type="ChEBI" id="CHEBI:15379"/>
        <dbReference type="ChEBI" id="CHEBI:16240"/>
        <dbReference type="ChEBI" id="CHEBI:133514"/>
        <dbReference type="ChEBI" id="CHEBI:176689"/>
    </reaction>
    <physiologicalReaction direction="left-to-right" evidence="7">
        <dbReference type="Rhea" id="RHEA:67941"/>
    </physiologicalReaction>
</comment>
<dbReference type="PROSITE" id="PS00557">
    <property type="entry name" value="FMN_HYDROXY_ACID_DH_1"/>
    <property type="match status" value="1"/>
</dbReference>
<evidence type="ECO:0000256" key="1">
    <source>
        <dbReference type="ARBA" id="ARBA00001917"/>
    </source>
</evidence>
<dbReference type="Proteomes" id="UP000749559">
    <property type="component" value="Unassembled WGS sequence"/>
</dbReference>
<keyword evidence="3" id="KW-0288">FMN</keyword>
<dbReference type="PROSITE" id="PS51349">
    <property type="entry name" value="FMN_HYDROXY_ACID_DH_2"/>
    <property type="match status" value="1"/>
</dbReference>
<comment type="catalytic activity">
    <reaction evidence="6">
        <text>a (2S)-2-hydroxycarboxylate + O2 = a 2-oxocarboxylate + H2O2</text>
        <dbReference type="Rhea" id="RHEA:16789"/>
        <dbReference type="ChEBI" id="CHEBI:15379"/>
        <dbReference type="ChEBI" id="CHEBI:16240"/>
        <dbReference type="ChEBI" id="CHEBI:35179"/>
        <dbReference type="ChEBI" id="CHEBI:58123"/>
        <dbReference type="EC" id="1.1.3.15"/>
    </reaction>
    <physiologicalReaction direction="left-to-right" evidence="6">
        <dbReference type="Rhea" id="RHEA:16790"/>
    </physiologicalReaction>
</comment>
<organism evidence="9 10">
    <name type="scientific">Owenia fusiformis</name>
    <name type="common">Polychaete worm</name>
    <dbReference type="NCBI Taxonomy" id="6347"/>
    <lineage>
        <taxon>Eukaryota</taxon>
        <taxon>Metazoa</taxon>
        <taxon>Spiralia</taxon>
        <taxon>Lophotrochozoa</taxon>
        <taxon>Annelida</taxon>
        <taxon>Polychaeta</taxon>
        <taxon>Sedentaria</taxon>
        <taxon>Canalipalpata</taxon>
        <taxon>Sabellida</taxon>
        <taxon>Oweniida</taxon>
        <taxon>Oweniidae</taxon>
        <taxon>Owenia</taxon>
    </lineage>
</organism>
<evidence type="ECO:0000256" key="3">
    <source>
        <dbReference type="ARBA" id="ARBA00022643"/>
    </source>
</evidence>
<comment type="caution">
    <text evidence="9">The sequence shown here is derived from an EMBL/GenBank/DDBJ whole genome shotgun (WGS) entry which is preliminary data.</text>
</comment>
<dbReference type="InterPro" id="IPR008259">
    <property type="entry name" value="FMN_hydac_DH_AS"/>
</dbReference>
<sequence length="241" mass="26186">MNEIASPVTRDVAKALIKRAEAAGYKALVLDVDVPVLGTRRVEQEGEIDNAPYAKHFPNLIKHENNVEKSETLSDSLCGSAEIAGYNPSFTWDIILWMKTITRLPIILKGILHPEDAKLAVKHGASGIWISNHGGRQLDSLLAPIDALPGIKEAVKDDIEIYLDGGVRSGIVKAIALGARAVFVGRPALWGLICGGEDGMAHVVKILRDEIDTTMALLGYTSLKEITKDCIFRNLVLKCNL</sequence>
<dbReference type="InterPro" id="IPR013785">
    <property type="entry name" value="Aldolase_TIM"/>
</dbReference>
<protein>
    <recommendedName>
        <fullName evidence="8">FMN hydroxy acid dehydrogenase domain-containing protein</fullName>
    </recommendedName>
</protein>
<dbReference type="InterPro" id="IPR012133">
    <property type="entry name" value="Alpha-hydoxy_acid_DH_FMN"/>
</dbReference>
<accession>A0A8S4NZA7</accession>
<proteinExistence type="inferred from homology"/>
<keyword evidence="2" id="KW-0285">Flavoprotein</keyword>
<evidence type="ECO:0000256" key="7">
    <source>
        <dbReference type="ARBA" id="ARBA00029327"/>
    </source>
</evidence>